<gene>
    <name evidence="2" type="ORF">IQ31_02306</name>
</gene>
<keyword evidence="1" id="KW-0472">Membrane</keyword>
<accession>A0A562MLB0</accession>
<proteinExistence type="predicted"/>
<organism evidence="2 3">
    <name type="scientific">Sphingobacterium siyangense</name>
    <dbReference type="NCBI Taxonomy" id="459529"/>
    <lineage>
        <taxon>Bacteria</taxon>
        <taxon>Pseudomonadati</taxon>
        <taxon>Bacteroidota</taxon>
        <taxon>Sphingobacteriia</taxon>
        <taxon>Sphingobacteriales</taxon>
        <taxon>Sphingobacteriaceae</taxon>
        <taxon>Sphingobacterium</taxon>
    </lineage>
</organism>
<dbReference type="AlphaFoldDB" id="A0A562MLB0"/>
<dbReference type="EMBL" id="VLKR01000010">
    <property type="protein sequence ID" value="TWI20351.1"/>
    <property type="molecule type" value="Genomic_DNA"/>
</dbReference>
<evidence type="ECO:0000256" key="1">
    <source>
        <dbReference type="SAM" id="Phobius"/>
    </source>
</evidence>
<protein>
    <submittedName>
        <fullName evidence="2">Uncharacterized protein</fullName>
    </submittedName>
</protein>
<dbReference type="Proteomes" id="UP000315908">
    <property type="component" value="Unassembled WGS sequence"/>
</dbReference>
<evidence type="ECO:0000313" key="3">
    <source>
        <dbReference type="Proteomes" id="UP000315908"/>
    </source>
</evidence>
<feature type="transmembrane region" description="Helical" evidence="1">
    <location>
        <begin position="26"/>
        <end position="50"/>
    </location>
</feature>
<comment type="caution">
    <text evidence="2">The sequence shown here is derived from an EMBL/GenBank/DDBJ whole genome shotgun (WGS) entry which is preliminary data.</text>
</comment>
<feature type="transmembrane region" description="Helical" evidence="1">
    <location>
        <begin position="80"/>
        <end position="98"/>
    </location>
</feature>
<name>A0A562MLB0_9SPHI</name>
<keyword evidence="1" id="KW-1133">Transmembrane helix</keyword>
<reference evidence="2 3" key="1">
    <citation type="journal article" date="2015" name="Stand. Genomic Sci.">
        <title>Genomic Encyclopedia of Bacterial and Archaeal Type Strains, Phase III: the genomes of soil and plant-associated and newly described type strains.</title>
        <authorList>
            <person name="Whitman W.B."/>
            <person name="Woyke T."/>
            <person name="Klenk H.P."/>
            <person name="Zhou Y."/>
            <person name="Lilburn T.G."/>
            <person name="Beck B.J."/>
            <person name="De Vos P."/>
            <person name="Vandamme P."/>
            <person name="Eisen J.A."/>
            <person name="Garrity G."/>
            <person name="Hugenholtz P."/>
            <person name="Kyrpides N.C."/>
        </authorList>
    </citation>
    <scope>NUCLEOTIDE SEQUENCE [LARGE SCALE GENOMIC DNA]</scope>
    <source>
        <strain evidence="2 3">CGMCC 1.6855</strain>
    </source>
</reference>
<keyword evidence="1" id="KW-0812">Transmembrane</keyword>
<evidence type="ECO:0000313" key="2">
    <source>
        <dbReference type="EMBL" id="TWI20351.1"/>
    </source>
</evidence>
<sequence length="100" mass="11925">MYYSKRGMNNPVEINSILKDNKISNILEIIIIAHAFHLLLSICLLTIIFIKVFKLQDSVNFYIYFVDGNKKNFFDRVLKFWEYLTILWTAFYISIIYSSI</sequence>